<keyword evidence="4" id="KW-0804">Transcription</keyword>
<name>A0A6P5EH90_ANACO</name>
<evidence type="ECO:0000259" key="7">
    <source>
        <dbReference type="PROSITE" id="PS50066"/>
    </source>
</evidence>
<evidence type="ECO:0000256" key="4">
    <source>
        <dbReference type="ARBA" id="ARBA00023163"/>
    </source>
</evidence>
<feature type="transmembrane region" description="Helical" evidence="6">
    <location>
        <begin position="32"/>
        <end position="51"/>
    </location>
</feature>
<evidence type="ECO:0000256" key="1">
    <source>
        <dbReference type="ARBA" id="ARBA00004123"/>
    </source>
</evidence>
<evidence type="ECO:0000256" key="3">
    <source>
        <dbReference type="ARBA" id="ARBA00023125"/>
    </source>
</evidence>
<dbReference type="PANTHER" id="PTHR11945:SF708">
    <property type="entry name" value="OS01G0906300 PROTEIN"/>
    <property type="match status" value="1"/>
</dbReference>
<dbReference type="InterPro" id="IPR033897">
    <property type="entry name" value="SRF-like_MADS-box"/>
</dbReference>
<evidence type="ECO:0000256" key="5">
    <source>
        <dbReference type="ARBA" id="ARBA00023242"/>
    </source>
</evidence>
<proteinExistence type="predicted"/>
<dbReference type="Pfam" id="PF00319">
    <property type="entry name" value="SRF-TF"/>
    <property type="match status" value="1"/>
</dbReference>
<dbReference type="PROSITE" id="PS50066">
    <property type="entry name" value="MADS_BOX_2"/>
    <property type="match status" value="1"/>
</dbReference>
<feature type="domain" description="MADS-box" evidence="7">
    <location>
        <begin position="1"/>
        <end position="61"/>
    </location>
</feature>
<evidence type="ECO:0000256" key="6">
    <source>
        <dbReference type="SAM" id="Phobius"/>
    </source>
</evidence>
<evidence type="ECO:0000256" key="2">
    <source>
        <dbReference type="ARBA" id="ARBA00023015"/>
    </source>
</evidence>
<dbReference type="OrthoDB" id="614438at2759"/>
<dbReference type="CDD" id="cd00266">
    <property type="entry name" value="MADS_SRF_like"/>
    <property type="match status" value="1"/>
</dbReference>
<dbReference type="SUPFAM" id="SSF55455">
    <property type="entry name" value="SRF-like"/>
    <property type="match status" value="1"/>
</dbReference>
<sequence>MTRQRVQLKRIECDEKWRECYRKRKEGLKKKIFELSTLCGVNAFLVCYVPLGDVVTWPPDDHALCELAEKYESLTAETKAKHNLNMSSYLLSEIQKQQKRLNKVTAADDLLARWNGRRLDDMTEVELRELLQLLDETLERARRRITYLYSEKCFDENIESGPCFTPPTPLADEDLNFAHVHLYGGKRFGKSLESSGAETVPCFTYPTTALADEDNNVTSYYGEKCSNESVESGHAETVSWLTYPTTLLANEDDKFTTTTKTCLNHTEIPLIGYFPAEEPSAEVNFDGNNVFFPLDYNINTSPLASTRMLEPRRGVENLAI</sequence>
<dbReference type="PRINTS" id="PR00404">
    <property type="entry name" value="MADSDOMAIN"/>
</dbReference>
<keyword evidence="6" id="KW-0812">Transmembrane</keyword>
<dbReference type="AlphaFoldDB" id="A0A6P5EH90"/>
<organism evidence="8 9">
    <name type="scientific">Ananas comosus</name>
    <name type="common">Pineapple</name>
    <name type="synonym">Ananas ananas</name>
    <dbReference type="NCBI Taxonomy" id="4615"/>
    <lineage>
        <taxon>Eukaryota</taxon>
        <taxon>Viridiplantae</taxon>
        <taxon>Streptophyta</taxon>
        <taxon>Embryophyta</taxon>
        <taxon>Tracheophyta</taxon>
        <taxon>Spermatophyta</taxon>
        <taxon>Magnoliopsida</taxon>
        <taxon>Liliopsida</taxon>
        <taxon>Poales</taxon>
        <taxon>Bromeliaceae</taxon>
        <taxon>Bromelioideae</taxon>
        <taxon>Ananas</taxon>
    </lineage>
</organism>
<dbReference type="InterPro" id="IPR036879">
    <property type="entry name" value="TF_MADSbox_sf"/>
</dbReference>
<dbReference type="Gene3D" id="3.40.1810.10">
    <property type="entry name" value="Transcription factor, MADS-box"/>
    <property type="match status" value="1"/>
</dbReference>
<keyword evidence="5" id="KW-0539">Nucleus</keyword>
<evidence type="ECO:0000313" key="9">
    <source>
        <dbReference type="RefSeq" id="XP_020080835.1"/>
    </source>
</evidence>
<accession>A0A6P5EH90</accession>
<dbReference type="InterPro" id="IPR002100">
    <property type="entry name" value="TF_MADSbox"/>
</dbReference>
<keyword evidence="3" id="KW-0238">DNA-binding</keyword>
<keyword evidence="6" id="KW-0472">Membrane</keyword>
<evidence type="ECO:0000313" key="8">
    <source>
        <dbReference type="Proteomes" id="UP000515123"/>
    </source>
</evidence>
<dbReference type="GO" id="GO:0005634">
    <property type="term" value="C:nucleus"/>
    <property type="evidence" value="ECO:0007669"/>
    <property type="project" value="UniProtKB-SubCell"/>
</dbReference>
<gene>
    <name evidence="9" type="primary">LOC109704502</name>
</gene>
<reference evidence="9" key="2">
    <citation type="submission" date="2025-08" db="UniProtKB">
        <authorList>
            <consortium name="RefSeq"/>
        </authorList>
    </citation>
    <scope>IDENTIFICATION</scope>
    <source>
        <tissue evidence="9">Leaf</tissue>
    </source>
</reference>
<dbReference type="GeneID" id="109704502"/>
<comment type="subcellular location">
    <subcellularLocation>
        <location evidence="1">Nucleus</location>
    </subcellularLocation>
</comment>
<dbReference type="Proteomes" id="UP000515123">
    <property type="component" value="Unplaced"/>
</dbReference>
<keyword evidence="6" id="KW-1133">Transmembrane helix</keyword>
<dbReference type="GO" id="GO:0000978">
    <property type="term" value="F:RNA polymerase II cis-regulatory region sequence-specific DNA binding"/>
    <property type="evidence" value="ECO:0007669"/>
    <property type="project" value="TreeGrafter"/>
</dbReference>
<dbReference type="GO" id="GO:0045944">
    <property type="term" value="P:positive regulation of transcription by RNA polymerase II"/>
    <property type="evidence" value="ECO:0007669"/>
    <property type="project" value="InterPro"/>
</dbReference>
<dbReference type="GO" id="GO:0000981">
    <property type="term" value="F:DNA-binding transcription factor activity, RNA polymerase II-specific"/>
    <property type="evidence" value="ECO:0007669"/>
    <property type="project" value="InterPro"/>
</dbReference>
<keyword evidence="2" id="KW-0805">Transcription regulation</keyword>
<dbReference type="GO" id="GO:0046983">
    <property type="term" value="F:protein dimerization activity"/>
    <property type="evidence" value="ECO:0007669"/>
    <property type="project" value="InterPro"/>
</dbReference>
<dbReference type="PANTHER" id="PTHR11945">
    <property type="entry name" value="MADS BOX PROTEIN"/>
    <property type="match status" value="1"/>
</dbReference>
<reference evidence="8" key="1">
    <citation type="journal article" date="2015" name="Nat. Genet.">
        <title>The pineapple genome and the evolution of CAM photosynthesis.</title>
        <authorList>
            <person name="Ming R."/>
            <person name="VanBuren R."/>
            <person name="Wai C.M."/>
            <person name="Tang H."/>
            <person name="Schatz M.C."/>
            <person name="Bowers J.E."/>
            <person name="Lyons E."/>
            <person name="Wang M.L."/>
            <person name="Chen J."/>
            <person name="Biggers E."/>
            <person name="Zhang J."/>
            <person name="Huang L."/>
            <person name="Zhang L."/>
            <person name="Miao W."/>
            <person name="Zhang J."/>
            <person name="Ye Z."/>
            <person name="Miao C."/>
            <person name="Lin Z."/>
            <person name="Wang H."/>
            <person name="Zhou H."/>
            <person name="Yim W.C."/>
            <person name="Priest H.D."/>
            <person name="Zheng C."/>
            <person name="Woodhouse M."/>
            <person name="Edger P.P."/>
            <person name="Guyot R."/>
            <person name="Guo H.B."/>
            <person name="Guo H."/>
            <person name="Zheng G."/>
            <person name="Singh R."/>
            <person name="Sharma A."/>
            <person name="Min X."/>
            <person name="Zheng Y."/>
            <person name="Lee H."/>
            <person name="Gurtowski J."/>
            <person name="Sedlazeck F.J."/>
            <person name="Harkess A."/>
            <person name="McKain M.R."/>
            <person name="Liao Z."/>
            <person name="Fang J."/>
            <person name="Liu J."/>
            <person name="Zhang X."/>
            <person name="Zhang Q."/>
            <person name="Hu W."/>
            <person name="Qin Y."/>
            <person name="Wang K."/>
            <person name="Chen L.Y."/>
            <person name="Shirley N."/>
            <person name="Lin Y.R."/>
            <person name="Liu L.Y."/>
            <person name="Hernandez A.G."/>
            <person name="Wright C.L."/>
            <person name="Bulone V."/>
            <person name="Tuskan G.A."/>
            <person name="Heath K."/>
            <person name="Zee F."/>
            <person name="Moore P.H."/>
            <person name="Sunkar R."/>
            <person name="Leebens-Mack J.H."/>
            <person name="Mockler T."/>
            <person name="Bennetzen J.L."/>
            <person name="Freeling M."/>
            <person name="Sankoff D."/>
            <person name="Paterson A.H."/>
            <person name="Zhu X."/>
            <person name="Yang X."/>
            <person name="Smith J.A."/>
            <person name="Cushman J.C."/>
            <person name="Paull R.E."/>
            <person name="Yu Q."/>
        </authorList>
    </citation>
    <scope>NUCLEOTIDE SEQUENCE [LARGE SCALE GENOMIC DNA]</scope>
    <source>
        <strain evidence="8">cv. F153</strain>
    </source>
</reference>
<protein>
    <submittedName>
        <fullName evidence="9">MADS-box transcription factor PHERES 1-like</fullName>
    </submittedName>
</protein>
<keyword evidence="8" id="KW-1185">Reference proteome</keyword>
<dbReference type="SMART" id="SM00432">
    <property type="entry name" value="MADS"/>
    <property type="match status" value="1"/>
</dbReference>
<dbReference type="RefSeq" id="XP_020080835.1">
    <property type="nucleotide sequence ID" value="XM_020225246.1"/>
</dbReference>